<dbReference type="Pfam" id="PF06005">
    <property type="entry name" value="ZapB"/>
    <property type="match status" value="1"/>
</dbReference>
<keyword evidence="3 4" id="KW-0132">Cell division</keyword>
<keyword evidence="5" id="KW-1185">Reference proteome</keyword>
<feature type="coiled-coil region" evidence="3">
    <location>
        <begin position="28"/>
        <end position="90"/>
    </location>
</feature>
<keyword evidence="3" id="KW-0963">Cytoplasm</keyword>
<protein>
    <recommendedName>
        <fullName evidence="3">Cell division protein ZapB</fullName>
    </recommendedName>
</protein>
<proteinExistence type="inferred from homology"/>
<dbReference type="EMBL" id="FQXZ01000001">
    <property type="protein sequence ID" value="SHH61528.1"/>
    <property type="molecule type" value="Genomic_DNA"/>
</dbReference>
<organism evidence="4 5">
    <name type="scientific">Vibrio aerogenes CECT 7868</name>
    <dbReference type="NCBI Taxonomy" id="1216006"/>
    <lineage>
        <taxon>Bacteria</taxon>
        <taxon>Pseudomonadati</taxon>
        <taxon>Pseudomonadota</taxon>
        <taxon>Gammaproteobacteria</taxon>
        <taxon>Vibrionales</taxon>
        <taxon>Vibrionaceae</taxon>
        <taxon>Vibrio</taxon>
    </lineage>
</organism>
<accession>A0A1M5UF49</accession>
<comment type="subcellular location">
    <subcellularLocation>
        <location evidence="3">Cytoplasm</location>
    </subcellularLocation>
    <text evidence="3">Localizes to the septum at mid-cell, in a FtsZ-like pattern.</text>
</comment>
<keyword evidence="3" id="KW-0131">Cell cycle</keyword>
<keyword evidence="1 3" id="KW-0175">Coiled coil</keyword>
<dbReference type="HAMAP" id="MF_01196">
    <property type="entry name" value="ZapB"/>
    <property type="match status" value="1"/>
</dbReference>
<keyword evidence="2 3" id="KW-0717">Septation</keyword>
<dbReference type="Gene3D" id="1.20.5.340">
    <property type="match status" value="1"/>
</dbReference>
<dbReference type="GO" id="GO:0043093">
    <property type="term" value="P:FtsZ-dependent cytokinesis"/>
    <property type="evidence" value="ECO:0007669"/>
    <property type="project" value="UniProtKB-UniRule"/>
</dbReference>
<dbReference type="InterPro" id="IPR009252">
    <property type="entry name" value="Cell_div_ZapB"/>
</dbReference>
<comment type="similarity">
    <text evidence="3">Belongs to the ZapB family.</text>
</comment>
<dbReference type="STRING" id="1216006.VA7868_00081"/>
<name>A0A1M5UF49_9VIBR</name>
<dbReference type="GO" id="GO:0005737">
    <property type="term" value="C:cytoplasm"/>
    <property type="evidence" value="ECO:0007669"/>
    <property type="project" value="UniProtKB-SubCell"/>
</dbReference>
<dbReference type="Proteomes" id="UP000184608">
    <property type="component" value="Unassembled WGS sequence"/>
</dbReference>
<evidence type="ECO:0000256" key="1">
    <source>
        <dbReference type="ARBA" id="ARBA00023054"/>
    </source>
</evidence>
<comment type="function">
    <text evidence="3">Non-essential, abundant cell division factor that is required for proper Z-ring formation. It is recruited early to the divisome by direct interaction with FtsZ, stimulating Z-ring assembly and thereby promoting cell division earlier in the cell cycle. Its recruitment to the Z-ring requires functional FtsA or ZipA.</text>
</comment>
<evidence type="ECO:0000313" key="4">
    <source>
        <dbReference type="EMBL" id="SHH61528.1"/>
    </source>
</evidence>
<evidence type="ECO:0000313" key="5">
    <source>
        <dbReference type="Proteomes" id="UP000184608"/>
    </source>
</evidence>
<evidence type="ECO:0000256" key="3">
    <source>
        <dbReference type="HAMAP-Rule" id="MF_01196"/>
    </source>
</evidence>
<comment type="subunit">
    <text evidence="3">Homodimer. The ends of the coiled-coil dimer bind to each other, forming polymers. Interacts with FtsZ.</text>
</comment>
<gene>
    <name evidence="3 4" type="primary">zapB</name>
    <name evidence="4" type="ORF">VA7868_00081</name>
</gene>
<reference evidence="4 5" key="1">
    <citation type="submission" date="2016-11" db="EMBL/GenBank/DDBJ databases">
        <authorList>
            <person name="Jaros S."/>
            <person name="Januszkiewicz K."/>
            <person name="Wedrychowicz H."/>
        </authorList>
    </citation>
    <scope>NUCLEOTIDE SEQUENCE [LARGE SCALE GENOMIC DNA]</scope>
    <source>
        <strain evidence="4 5">CECT 7868</strain>
    </source>
</reference>
<sequence>MVQGLSRIEQFLSIGPHRILLDMSFEVLEKLEAKVQAAVDTITLLQMEIEELKEEKQKLTEEANGLKAEKEQLVQRVEDVQKEQTVWQERIRGLLGKMEDVE</sequence>
<dbReference type="GO" id="GO:0000917">
    <property type="term" value="P:division septum assembly"/>
    <property type="evidence" value="ECO:0007669"/>
    <property type="project" value="UniProtKB-KW"/>
</dbReference>
<evidence type="ECO:0000256" key="2">
    <source>
        <dbReference type="ARBA" id="ARBA00023210"/>
    </source>
</evidence>
<dbReference type="AlphaFoldDB" id="A0A1M5UF49"/>